<protein>
    <recommendedName>
        <fullName evidence="5">Discoidin domain-containing protein</fullName>
    </recommendedName>
</protein>
<feature type="region of interest" description="Disordered" evidence="1">
    <location>
        <begin position="244"/>
        <end position="266"/>
    </location>
</feature>
<dbReference type="EMBL" id="JBBYHV010000002">
    <property type="protein sequence ID" value="MEL1251891.1"/>
    <property type="molecule type" value="Genomic_DNA"/>
</dbReference>
<reference evidence="3 4" key="1">
    <citation type="submission" date="2024-04" db="EMBL/GenBank/DDBJ databases">
        <title>Aurantiacibacter sp. DGU6 16S ribosomal RNA gene Genome sequencing and assembly.</title>
        <authorList>
            <person name="Park S."/>
        </authorList>
    </citation>
    <scope>NUCLEOTIDE SEQUENCE [LARGE SCALE GENOMIC DNA]</scope>
    <source>
        <strain evidence="3 4">DGU6</strain>
    </source>
</reference>
<sequence>MRARWLGTGIIALLATAAAPLAAQDSDFTADRATGYEEVLDLPDWTGTWHQDWSRLFGVSVRPIQLTPEAQAEQDAILASFGDQGPPLDEVAHCVPPGMPTIMSVGGMPMEILYSPGRVTILTEAYMQVRRIFTDGRELPDDPEPFFNGNSVGHWEGDVLVIETVGLHQFNSIGRGVHVPHSEAMRVSERIWSPAADELIVEMTVTDPEVLAEPYTSRIYFKRQNEFPIREYICAENNRLTTGEDGANIDLGLDDEGDPFGPPVRD</sequence>
<organism evidence="3 4">
    <name type="scientific">Aurantiacibacter gilvus</name>
    <dbReference type="NCBI Taxonomy" id="3139141"/>
    <lineage>
        <taxon>Bacteria</taxon>
        <taxon>Pseudomonadati</taxon>
        <taxon>Pseudomonadota</taxon>
        <taxon>Alphaproteobacteria</taxon>
        <taxon>Sphingomonadales</taxon>
        <taxon>Erythrobacteraceae</taxon>
        <taxon>Aurantiacibacter</taxon>
    </lineage>
</organism>
<name>A0ABU9II81_9SPHN</name>
<evidence type="ECO:0000256" key="1">
    <source>
        <dbReference type="SAM" id="MobiDB-lite"/>
    </source>
</evidence>
<proteinExistence type="predicted"/>
<feature type="chain" id="PRO_5046434952" description="Discoidin domain-containing protein" evidence="2">
    <location>
        <begin position="24"/>
        <end position="266"/>
    </location>
</feature>
<keyword evidence="4" id="KW-1185">Reference proteome</keyword>
<accession>A0ABU9II81</accession>
<evidence type="ECO:0000256" key="2">
    <source>
        <dbReference type="SAM" id="SignalP"/>
    </source>
</evidence>
<evidence type="ECO:0000313" key="3">
    <source>
        <dbReference type="EMBL" id="MEL1251891.1"/>
    </source>
</evidence>
<dbReference type="Proteomes" id="UP001497045">
    <property type="component" value="Unassembled WGS sequence"/>
</dbReference>
<dbReference type="RefSeq" id="WP_341674433.1">
    <property type="nucleotide sequence ID" value="NZ_JBBYHV010000002.1"/>
</dbReference>
<keyword evidence="2" id="KW-0732">Signal</keyword>
<evidence type="ECO:0000313" key="4">
    <source>
        <dbReference type="Proteomes" id="UP001497045"/>
    </source>
</evidence>
<evidence type="ECO:0008006" key="5">
    <source>
        <dbReference type="Google" id="ProtNLM"/>
    </source>
</evidence>
<comment type="caution">
    <text evidence="3">The sequence shown here is derived from an EMBL/GenBank/DDBJ whole genome shotgun (WGS) entry which is preliminary data.</text>
</comment>
<gene>
    <name evidence="3" type="ORF">AAEO60_14530</name>
</gene>
<feature type="signal peptide" evidence="2">
    <location>
        <begin position="1"/>
        <end position="23"/>
    </location>
</feature>